<proteinExistence type="predicted"/>
<keyword evidence="1" id="KW-0472">Membrane</keyword>
<protein>
    <recommendedName>
        <fullName evidence="2">AB hydrolase-1 domain-containing protein</fullName>
    </recommendedName>
</protein>
<dbReference type="SUPFAM" id="SSF53474">
    <property type="entry name" value="alpha/beta-Hydrolases"/>
    <property type="match status" value="1"/>
</dbReference>
<dbReference type="InterPro" id="IPR029058">
    <property type="entry name" value="AB_hydrolase_fold"/>
</dbReference>
<evidence type="ECO:0000259" key="2">
    <source>
        <dbReference type="Pfam" id="PF12697"/>
    </source>
</evidence>
<dbReference type="PANTHER" id="PTHR47533">
    <property type="entry name" value="PROTEIN CBG21859"/>
    <property type="match status" value="1"/>
</dbReference>
<name>A0AAQ4EXS2_AMBAM</name>
<reference evidence="3 4" key="1">
    <citation type="journal article" date="2023" name="Arcadia Sci">
        <title>De novo assembly of a long-read Amblyomma americanum tick genome.</title>
        <authorList>
            <person name="Chou S."/>
            <person name="Poskanzer K.E."/>
            <person name="Rollins M."/>
            <person name="Thuy-Boun P.S."/>
        </authorList>
    </citation>
    <scope>NUCLEOTIDE SEQUENCE [LARGE SCALE GENOMIC DNA]</scope>
    <source>
        <strain evidence="3">F_SG_1</strain>
        <tissue evidence="3">Salivary glands</tissue>
    </source>
</reference>
<organism evidence="3 4">
    <name type="scientific">Amblyomma americanum</name>
    <name type="common">Lone star tick</name>
    <dbReference type="NCBI Taxonomy" id="6943"/>
    <lineage>
        <taxon>Eukaryota</taxon>
        <taxon>Metazoa</taxon>
        <taxon>Ecdysozoa</taxon>
        <taxon>Arthropoda</taxon>
        <taxon>Chelicerata</taxon>
        <taxon>Arachnida</taxon>
        <taxon>Acari</taxon>
        <taxon>Parasitiformes</taxon>
        <taxon>Ixodida</taxon>
        <taxon>Ixodoidea</taxon>
        <taxon>Ixodidae</taxon>
        <taxon>Amblyomminae</taxon>
        <taxon>Amblyomma</taxon>
    </lineage>
</organism>
<keyword evidence="1" id="KW-0812">Transmembrane</keyword>
<sequence length="299" mass="33249">SRGYKDARVAAPCTTSAFTIQTDRPLAVLLHGAPGSYRDFTENLIPRLLSRGVDVLAPNYPDMAFSLQNKFYWHTVEERTALLRDFFKQLGVRRIDTLIAHSASCYPSLRLLTEEETAPTINSLVLLAPNSHVTPSFLKHVWLTGWLLAAYRRPFLRPMVSALLLLGCSSGLVPLRPVPQDVVLSLTTYKMSGFDKGGEKLLEAVARRRLPTLVAISENDRLLTYEALMGVCTVLGASAGDVWHYDRNSQLVTPGQLLGLCPVACLTSAFYYVYSLSAWQFTQKMPSRPRTCWLHGGAM</sequence>
<dbReference type="PANTHER" id="PTHR47533:SF4">
    <property type="entry name" value="AB HYDROLASE-1 DOMAIN-CONTAINING PROTEIN"/>
    <property type="match status" value="1"/>
</dbReference>
<feature type="non-terminal residue" evidence="3">
    <location>
        <position position="1"/>
    </location>
</feature>
<dbReference type="Pfam" id="PF12697">
    <property type="entry name" value="Abhydrolase_6"/>
    <property type="match status" value="1"/>
</dbReference>
<keyword evidence="1" id="KW-1133">Transmembrane helix</keyword>
<dbReference type="EMBL" id="JARKHS020009734">
    <property type="protein sequence ID" value="KAK8779530.1"/>
    <property type="molecule type" value="Genomic_DNA"/>
</dbReference>
<accession>A0AAQ4EXS2</accession>
<gene>
    <name evidence="3" type="ORF">V5799_019129</name>
</gene>
<feature type="transmembrane region" description="Helical" evidence="1">
    <location>
        <begin position="257"/>
        <end position="274"/>
    </location>
</feature>
<evidence type="ECO:0000313" key="3">
    <source>
        <dbReference type="EMBL" id="KAK8779530.1"/>
    </source>
</evidence>
<dbReference type="InterPro" id="IPR000073">
    <property type="entry name" value="AB_hydrolase_1"/>
</dbReference>
<dbReference type="Proteomes" id="UP001321473">
    <property type="component" value="Unassembled WGS sequence"/>
</dbReference>
<dbReference type="Gene3D" id="3.40.50.1820">
    <property type="entry name" value="alpha/beta hydrolase"/>
    <property type="match status" value="1"/>
</dbReference>
<dbReference type="AlphaFoldDB" id="A0AAQ4EXS2"/>
<feature type="transmembrane region" description="Helical" evidence="1">
    <location>
        <begin position="227"/>
        <end position="245"/>
    </location>
</feature>
<evidence type="ECO:0000256" key="1">
    <source>
        <dbReference type="SAM" id="Phobius"/>
    </source>
</evidence>
<feature type="domain" description="AB hydrolase-1" evidence="2">
    <location>
        <begin position="28"/>
        <end position="230"/>
    </location>
</feature>
<keyword evidence="4" id="KW-1185">Reference proteome</keyword>
<evidence type="ECO:0000313" key="4">
    <source>
        <dbReference type="Proteomes" id="UP001321473"/>
    </source>
</evidence>
<comment type="caution">
    <text evidence="3">The sequence shown here is derived from an EMBL/GenBank/DDBJ whole genome shotgun (WGS) entry which is preliminary data.</text>
</comment>